<accession>A0A2M9D3M3</accession>
<dbReference type="InterPro" id="IPR010977">
    <property type="entry name" value="Aromatic_deC"/>
</dbReference>
<evidence type="ECO:0000256" key="3">
    <source>
        <dbReference type="ARBA" id="ARBA00022793"/>
    </source>
</evidence>
<keyword evidence="9" id="KW-1185">Reference proteome</keyword>
<evidence type="ECO:0000256" key="5">
    <source>
        <dbReference type="ARBA" id="ARBA00023239"/>
    </source>
</evidence>
<dbReference type="InterPro" id="IPR015421">
    <property type="entry name" value="PyrdxlP-dep_Trfase_major"/>
</dbReference>
<evidence type="ECO:0000313" key="9">
    <source>
        <dbReference type="Proteomes" id="UP000231742"/>
    </source>
</evidence>
<evidence type="ECO:0000256" key="2">
    <source>
        <dbReference type="ARBA" id="ARBA00009533"/>
    </source>
</evidence>
<dbReference type="PANTHER" id="PTHR11999">
    <property type="entry name" value="GROUP II PYRIDOXAL-5-PHOSPHATE DECARBOXYLASE"/>
    <property type="match status" value="1"/>
</dbReference>
<comment type="cofactor">
    <cofactor evidence="1 6 7">
        <name>pyridoxal 5'-phosphate</name>
        <dbReference type="ChEBI" id="CHEBI:597326"/>
    </cofactor>
</comment>
<evidence type="ECO:0000313" key="8">
    <source>
        <dbReference type="EMBL" id="PJJ78781.1"/>
    </source>
</evidence>
<dbReference type="PANTHER" id="PTHR11999:SF70">
    <property type="entry name" value="MIP05841P"/>
    <property type="match status" value="1"/>
</dbReference>
<keyword evidence="3" id="KW-0210">Decarboxylase</keyword>
<feature type="modified residue" description="N6-(pyridoxal phosphate)lysine" evidence="6">
    <location>
        <position position="293"/>
    </location>
</feature>
<keyword evidence="5 7" id="KW-0456">Lyase</keyword>
<dbReference type="Pfam" id="PF00282">
    <property type="entry name" value="Pyridoxal_deC"/>
    <property type="match status" value="1"/>
</dbReference>
<comment type="caution">
    <text evidence="8">The sequence shown here is derived from an EMBL/GenBank/DDBJ whole genome shotgun (WGS) entry which is preliminary data.</text>
</comment>
<dbReference type="EMBL" id="PGFH01000002">
    <property type="protein sequence ID" value="PJJ78781.1"/>
    <property type="molecule type" value="Genomic_DNA"/>
</dbReference>
<sequence>MSEVRPQGRPHAVWGDETEVVQLALDWTSKRMVRETDPFSTARPAADLAAAVGHAIRPEGIGGAEALRIFDEILEPATRAQDDPLNLAYIAAAPTRAAVAFDLVTSSANIFGGLWESGAGAIFAENQALQWIIGLLDWPETAGGTFVSGGTSGNLSALMTARETAKTRRGGRPAGGWQLAYTSNAHSSINSAAKALDVDRVDVPIDDRGHMTGAALRAVLEQSPNVFAVVASAGTTNEGLVDDLADIADVCEEFGVWMHVDGAYGGAGLAAPSIRPIFDGIERADSFIVDPHKWLFAPYDCCALIYREPELARAVHSQHASYLDAIDRNEWNPSELALHLSRRVRGLPLWFSLATHGTDKYRDAIEASVSTARAVTQAIDESDYLELVREPELSVLLFVRTGWTAEQYSAWSKQVAHDGVILCVPTKWRGQTVLRLAFVNPDTEASKVMAALETLR</sequence>
<dbReference type="GO" id="GO:0019752">
    <property type="term" value="P:carboxylic acid metabolic process"/>
    <property type="evidence" value="ECO:0007669"/>
    <property type="project" value="InterPro"/>
</dbReference>
<dbReference type="InterPro" id="IPR002129">
    <property type="entry name" value="PyrdxlP-dep_de-COase"/>
</dbReference>
<name>A0A2M9D3M3_9MICO</name>
<evidence type="ECO:0000256" key="6">
    <source>
        <dbReference type="PIRSR" id="PIRSR602129-50"/>
    </source>
</evidence>
<dbReference type="Gene3D" id="3.40.640.10">
    <property type="entry name" value="Type I PLP-dependent aspartate aminotransferase-like (Major domain)"/>
    <property type="match status" value="1"/>
</dbReference>
<evidence type="ECO:0000256" key="1">
    <source>
        <dbReference type="ARBA" id="ARBA00001933"/>
    </source>
</evidence>
<protein>
    <submittedName>
        <fullName evidence="8">Glutamate/tyrosine decarboxylase-like PLP-dependent enzyme</fullName>
    </submittedName>
</protein>
<keyword evidence="4 6" id="KW-0663">Pyridoxal phosphate</keyword>
<evidence type="ECO:0000256" key="7">
    <source>
        <dbReference type="RuleBase" id="RU000382"/>
    </source>
</evidence>
<dbReference type="GO" id="GO:0030170">
    <property type="term" value="F:pyridoxal phosphate binding"/>
    <property type="evidence" value="ECO:0007669"/>
    <property type="project" value="InterPro"/>
</dbReference>
<dbReference type="OrthoDB" id="3335676at2"/>
<dbReference type="Proteomes" id="UP000231742">
    <property type="component" value="Unassembled WGS sequence"/>
</dbReference>
<dbReference type="AlphaFoldDB" id="A0A2M9D3M3"/>
<dbReference type="SUPFAM" id="SSF53383">
    <property type="entry name" value="PLP-dependent transferases"/>
    <property type="match status" value="1"/>
</dbReference>
<gene>
    <name evidence="8" type="ORF">CLV85_2360</name>
</gene>
<dbReference type="InterPro" id="IPR021115">
    <property type="entry name" value="Pyridoxal-P_BS"/>
</dbReference>
<organism evidence="8 9">
    <name type="scientific">Salinibacterium amurskyense</name>
    <dbReference type="NCBI Taxonomy" id="205941"/>
    <lineage>
        <taxon>Bacteria</taxon>
        <taxon>Bacillati</taxon>
        <taxon>Actinomycetota</taxon>
        <taxon>Actinomycetes</taxon>
        <taxon>Micrococcales</taxon>
        <taxon>Microbacteriaceae</taxon>
        <taxon>Salinibacterium</taxon>
    </lineage>
</organism>
<evidence type="ECO:0000256" key="4">
    <source>
        <dbReference type="ARBA" id="ARBA00022898"/>
    </source>
</evidence>
<dbReference type="Gene3D" id="3.90.1150.10">
    <property type="entry name" value="Aspartate Aminotransferase, domain 1"/>
    <property type="match status" value="1"/>
</dbReference>
<dbReference type="InterPro" id="IPR015424">
    <property type="entry name" value="PyrdxlP-dep_Trfase"/>
</dbReference>
<reference evidence="8 9" key="1">
    <citation type="submission" date="2017-11" db="EMBL/GenBank/DDBJ databases">
        <title>Genomic Encyclopedia of Archaeal and Bacterial Type Strains, Phase II (KMG-II): From Individual Species to Whole Genera.</title>
        <authorList>
            <person name="Goeker M."/>
        </authorList>
    </citation>
    <scope>NUCLEOTIDE SEQUENCE [LARGE SCALE GENOMIC DNA]</scope>
    <source>
        <strain evidence="8 9">DSM 16400</strain>
    </source>
</reference>
<proteinExistence type="inferred from homology"/>
<dbReference type="PROSITE" id="PS00392">
    <property type="entry name" value="DDC_GAD_HDC_YDC"/>
    <property type="match status" value="1"/>
</dbReference>
<dbReference type="GO" id="GO:0004058">
    <property type="term" value="F:aromatic-L-amino-acid decarboxylase activity"/>
    <property type="evidence" value="ECO:0007669"/>
    <property type="project" value="UniProtKB-ARBA"/>
</dbReference>
<dbReference type="InterPro" id="IPR015422">
    <property type="entry name" value="PyrdxlP-dep_Trfase_small"/>
</dbReference>
<comment type="similarity">
    <text evidence="2 7">Belongs to the group II decarboxylase family.</text>
</comment>